<dbReference type="EMBL" id="QRON01000005">
    <property type="protein sequence ID" value="RHL28167.1"/>
    <property type="molecule type" value="Genomic_DNA"/>
</dbReference>
<evidence type="ECO:0000259" key="5">
    <source>
        <dbReference type="Pfam" id="PF01420"/>
    </source>
</evidence>
<comment type="similarity">
    <text evidence="1">Belongs to the type-I restriction system S methylase family.</text>
</comment>
<dbReference type="Gene3D" id="3.90.220.20">
    <property type="entry name" value="DNA methylase specificity domains"/>
    <property type="match status" value="2"/>
</dbReference>
<keyword evidence="3" id="KW-0238">DNA-binding</keyword>
<feature type="domain" description="Type I restriction modification DNA specificity" evidence="5">
    <location>
        <begin position="317"/>
        <end position="478"/>
    </location>
</feature>
<proteinExistence type="inferred from homology"/>
<keyword evidence="2" id="KW-0680">Restriction system</keyword>
<dbReference type="Pfam" id="PF01420">
    <property type="entry name" value="Methylase_S"/>
    <property type="match status" value="2"/>
</dbReference>
<evidence type="ECO:0000313" key="7">
    <source>
        <dbReference type="Proteomes" id="UP000283297"/>
    </source>
</evidence>
<feature type="domain" description="Type I restriction modification DNA specificity" evidence="5">
    <location>
        <begin position="48"/>
        <end position="217"/>
    </location>
</feature>
<evidence type="ECO:0000256" key="1">
    <source>
        <dbReference type="ARBA" id="ARBA00010923"/>
    </source>
</evidence>
<dbReference type="PANTHER" id="PTHR43140">
    <property type="entry name" value="TYPE-1 RESTRICTION ENZYME ECOKI SPECIFICITY PROTEIN"/>
    <property type="match status" value="1"/>
</dbReference>
<dbReference type="PANTHER" id="PTHR43140:SF1">
    <property type="entry name" value="TYPE I RESTRICTION ENZYME ECOKI SPECIFICITY SUBUNIT"/>
    <property type="match status" value="1"/>
</dbReference>
<dbReference type="Proteomes" id="UP000283297">
    <property type="component" value="Unassembled WGS sequence"/>
</dbReference>
<comment type="subunit">
    <text evidence="4">The methyltransferase is composed of M and S polypeptides.</text>
</comment>
<comment type="caution">
    <text evidence="6">The sequence shown here is derived from an EMBL/GenBank/DDBJ whole genome shotgun (WGS) entry which is preliminary data.</text>
</comment>
<accession>A0A415JW24</accession>
<dbReference type="InterPro" id="IPR044946">
    <property type="entry name" value="Restrct_endonuc_typeI_TRD_sf"/>
</dbReference>
<name>A0A415JW24_9FIRM</name>
<organism evidence="6 7">
    <name type="scientific">Agathobacter rectalis</name>
    <dbReference type="NCBI Taxonomy" id="39491"/>
    <lineage>
        <taxon>Bacteria</taxon>
        <taxon>Bacillati</taxon>
        <taxon>Bacillota</taxon>
        <taxon>Clostridia</taxon>
        <taxon>Lachnospirales</taxon>
        <taxon>Lachnospiraceae</taxon>
        <taxon>Agathobacter</taxon>
    </lineage>
</organism>
<gene>
    <name evidence="6" type="ORF">DW028_08870</name>
</gene>
<protein>
    <recommendedName>
        <fullName evidence="5">Type I restriction modification DNA specificity domain-containing protein</fullName>
    </recommendedName>
</protein>
<evidence type="ECO:0000256" key="4">
    <source>
        <dbReference type="ARBA" id="ARBA00038652"/>
    </source>
</evidence>
<dbReference type="AlphaFoldDB" id="A0A415JW24"/>
<evidence type="ECO:0000256" key="2">
    <source>
        <dbReference type="ARBA" id="ARBA00022747"/>
    </source>
</evidence>
<dbReference type="InterPro" id="IPR051212">
    <property type="entry name" value="Type-I_RE_S_subunit"/>
</dbReference>
<dbReference type="GO" id="GO:0003677">
    <property type="term" value="F:DNA binding"/>
    <property type="evidence" value="ECO:0007669"/>
    <property type="project" value="UniProtKB-KW"/>
</dbReference>
<reference evidence="6 7" key="1">
    <citation type="submission" date="2018-08" db="EMBL/GenBank/DDBJ databases">
        <title>A genome reference for cultivated species of the human gut microbiota.</title>
        <authorList>
            <person name="Zou Y."/>
            <person name="Xue W."/>
            <person name="Luo G."/>
        </authorList>
    </citation>
    <scope>NUCLEOTIDE SEQUENCE [LARGE SCALE GENOMIC DNA]</scope>
    <source>
        <strain evidence="6 7">AF38-24</strain>
    </source>
</reference>
<dbReference type="SUPFAM" id="SSF116734">
    <property type="entry name" value="DNA methylase specificity domain"/>
    <property type="match status" value="2"/>
</dbReference>
<sequence length="482" mass="55149">MEFHAWAPLFYFPRRYLKLTTCINNLHYEKFQDGTVKCIEDEIPFEVPEGWSWCRLRDLLNVCSSKRVLQSDWKNEGIPFYRAREIVKLSENDFVENDLFISKEHYLELEKNYGIPQSGDLMVSGVGTIGKVYIVKPEDQFYYKDASVLCFENRNKMLVSKFAKILLESSFVQLQMRENSKGTTVDTITISAAMNYLCIVPPQNEQVRIVAAVQQAIVKVNEIQFNKDNLHSTITILKSKILDLAIRGKLVPQDPNDEPASVLLERIRAEKEELIKHGKIKRDKKESVIFKGDDNSYYEKVGNNVNCIDEKIPFELPEGWAFIRLNTAWELISGRDLSPSEYNDKNDGIPYIIGASNFKNGHISLVRWTPVPQVITRRGDLLLTCKGTIGEIAHNNFGEAHIARQIMAIRNIYSLNVDFLALCIEYSMTKIKQAAKGLIPGISREDILNLVIPIPPTKEQENICNKLKVTFSAIEHIEKSLN</sequence>
<evidence type="ECO:0000256" key="3">
    <source>
        <dbReference type="ARBA" id="ARBA00023125"/>
    </source>
</evidence>
<evidence type="ECO:0000313" key="6">
    <source>
        <dbReference type="EMBL" id="RHL28167.1"/>
    </source>
</evidence>
<dbReference type="InterPro" id="IPR000055">
    <property type="entry name" value="Restrct_endonuc_typeI_TRD"/>
</dbReference>
<dbReference type="GO" id="GO:0009307">
    <property type="term" value="P:DNA restriction-modification system"/>
    <property type="evidence" value="ECO:0007669"/>
    <property type="project" value="UniProtKB-KW"/>
</dbReference>